<keyword evidence="1" id="KW-0808">Transferase</keyword>
<dbReference type="SUPFAM" id="SSF53335">
    <property type="entry name" value="S-adenosyl-L-methionine-dependent methyltransferases"/>
    <property type="match status" value="1"/>
</dbReference>
<organism evidence="1 2">
    <name type="scientific">Bremerella volcania</name>
    <dbReference type="NCBI Taxonomy" id="2527984"/>
    <lineage>
        <taxon>Bacteria</taxon>
        <taxon>Pseudomonadati</taxon>
        <taxon>Planctomycetota</taxon>
        <taxon>Planctomycetia</taxon>
        <taxon>Pirellulales</taxon>
        <taxon>Pirellulaceae</taxon>
        <taxon>Bremerella</taxon>
    </lineage>
</organism>
<keyword evidence="1" id="KW-0489">Methyltransferase</keyword>
<dbReference type="PANTHER" id="PTHR43861:SF6">
    <property type="entry name" value="METHYLTRANSFERASE TYPE 11"/>
    <property type="match status" value="1"/>
</dbReference>
<proteinExistence type="predicted"/>
<dbReference type="RefSeq" id="WP_144977202.1">
    <property type="nucleotide sequence ID" value="NZ_CP036289.1"/>
</dbReference>
<dbReference type="Proteomes" id="UP000318626">
    <property type="component" value="Chromosome"/>
</dbReference>
<dbReference type="OrthoDB" id="2577067at2"/>
<evidence type="ECO:0000313" key="1">
    <source>
        <dbReference type="EMBL" id="QDU77900.1"/>
    </source>
</evidence>
<dbReference type="Gene3D" id="3.40.50.150">
    <property type="entry name" value="Vaccinia Virus protein VP39"/>
    <property type="match status" value="1"/>
</dbReference>
<protein>
    <submittedName>
        <fullName evidence="1">Ubiquinone biosynthesis O-methyltransferase</fullName>
        <ecNumber evidence="1">2.1.1.222</ecNumber>
    </submittedName>
</protein>
<dbReference type="EC" id="2.1.1.222" evidence="1"/>
<dbReference type="Pfam" id="PF13489">
    <property type="entry name" value="Methyltransf_23"/>
    <property type="match status" value="1"/>
</dbReference>
<evidence type="ECO:0000313" key="2">
    <source>
        <dbReference type="Proteomes" id="UP000318626"/>
    </source>
</evidence>
<dbReference type="KEGG" id="bvo:Pan97_49790"/>
<dbReference type="PANTHER" id="PTHR43861">
    <property type="entry name" value="TRANS-ACONITATE 2-METHYLTRANSFERASE-RELATED"/>
    <property type="match status" value="1"/>
</dbReference>
<dbReference type="EMBL" id="CP036289">
    <property type="protein sequence ID" value="QDU77900.1"/>
    <property type="molecule type" value="Genomic_DNA"/>
</dbReference>
<dbReference type="GO" id="GO:0032259">
    <property type="term" value="P:methylation"/>
    <property type="evidence" value="ECO:0007669"/>
    <property type="project" value="UniProtKB-KW"/>
</dbReference>
<dbReference type="InterPro" id="IPR029063">
    <property type="entry name" value="SAM-dependent_MTases_sf"/>
</dbReference>
<dbReference type="AlphaFoldDB" id="A0A518CF91"/>
<gene>
    <name evidence="1" type="primary">ubiG_2</name>
    <name evidence="1" type="ORF">Pan97_49790</name>
</gene>
<name>A0A518CF91_9BACT</name>
<keyword evidence="2" id="KW-1185">Reference proteome</keyword>
<sequence length="341" mass="38592">MTHRVFHAWDGSNGEIGTQIDAQAACPISGQHAAVVICDRDRYGYPLRTVISQATGLVYTDPRADNDTIDDFYRSTYRRFYKSASQPKWKHTARNAFIANQRVEMIKTLVTKGAAVLDVGTGSGELLYVGRRHGLEMQGIEVDQTYAQFGRKSYGVKIINESLRSAVLPKEHFDVVTIFHVLEHLPDPQAALAKIWTTLKPGGCVLVEVPNVESLDTRFHQKWHPGHLYHFNCGTLSALAATCGFVTATVHTCERRSVVGALLGKPWIPIEVDWQPIVAGNFEKTWDLLQFQAQQNWYANFYGRLGRARHKFKRNLREWTLSLSEGNRRRLVDKVTRNRAA</sequence>
<reference evidence="2" key="1">
    <citation type="submission" date="2019-02" db="EMBL/GenBank/DDBJ databases">
        <title>Deep-cultivation of Planctomycetes and their phenomic and genomic characterization uncovers novel biology.</title>
        <authorList>
            <person name="Wiegand S."/>
            <person name="Jogler M."/>
            <person name="Boedeker C."/>
            <person name="Pinto D."/>
            <person name="Vollmers J."/>
            <person name="Rivas-Marin E."/>
            <person name="Kohn T."/>
            <person name="Peeters S.H."/>
            <person name="Heuer A."/>
            <person name="Rast P."/>
            <person name="Oberbeckmann S."/>
            <person name="Bunk B."/>
            <person name="Jeske O."/>
            <person name="Meyerdierks A."/>
            <person name="Storesund J.E."/>
            <person name="Kallscheuer N."/>
            <person name="Luecker S."/>
            <person name="Lage O.M."/>
            <person name="Pohl T."/>
            <person name="Merkel B.J."/>
            <person name="Hornburger P."/>
            <person name="Mueller R.-W."/>
            <person name="Bruemmer F."/>
            <person name="Labrenz M."/>
            <person name="Spormann A.M."/>
            <person name="Op den Camp H."/>
            <person name="Overmann J."/>
            <person name="Amann R."/>
            <person name="Jetten M.S.M."/>
            <person name="Mascher T."/>
            <person name="Medema M.H."/>
            <person name="Devos D.P."/>
            <person name="Kaster A.-K."/>
            <person name="Ovreas L."/>
            <person name="Rohde M."/>
            <person name="Galperin M.Y."/>
            <person name="Jogler C."/>
        </authorList>
    </citation>
    <scope>NUCLEOTIDE SEQUENCE [LARGE SCALE GENOMIC DNA]</scope>
    <source>
        <strain evidence="2">Pan97</strain>
    </source>
</reference>
<keyword evidence="1" id="KW-0830">Ubiquinone</keyword>
<dbReference type="GO" id="GO:0102208">
    <property type="term" value="F:2-polyprenyl-6-hydroxyphenol methylase activity"/>
    <property type="evidence" value="ECO:0007669"/>
    <property type="project" value="UniProtKB-EC"/>
</dbReference>
<accession>A0A518CF91</accession>
<dbReference type="CDD" id="cd02440">
    <property type="entry name" value="AdoMet_MTases"/>
    <property type="match status" value="1"/>
</dbReference>